<dbReference type="PANTHER" id="PTHR43163:SF6">
    <property type="entry name" value="DIPEPTIDE TRANSPORT SYSTEM PERMEASE PROTEIN DPPB-RELATED"/>
    <property type="match status" value="1"/>
</dbReference>
<feature type="domain" description="ABC transmembrane type-1" evidence="8">
    <location>
        <begin position="96"/>
        <end position="301"/>
    </location>
</feature>
<dbReference type="SUPFAM" id="SSF161098">
    <property type="entry name" value="MetI-like"/>
    <property type="match status" value="1"/>
</dbReference>
<dbReference type="CDD" id="cd06261">
    <property type="entry name" value="TM_PBP2"/>
    <property type="match status" value="1"/>
</dbReference>
<reference evidence="9" key="2">
    <citation type="journal article" date="2021" name="Syst. Appl. Microbiol.">
        <title>Roseomonas hellenica sp. nov., isolated from roots of wild-growing Alkanna tinctoria.</title>
        <authorList>
            <person name="Rat A."/>
            <person name="Naranjo H.D."/>
            <person name="Lebbe L."/>
            <person name="Cnockaert M."/>
            <person name="Krigas N."/>
            <person name="Grigoriadou K."/>
            <person name="Maloupa E."/>
            <person name="Willems A."/>
        </authorList>
    </citation>
    <scope>NUCLEOTIDE SEQUENCE</scope>
    <source>
        <strain evidence="9">LMG 31231</strain>
    </source>
</reference>
<keyword evidence="4 7" id="KW-0812">Transmembrane</keyword>
<evidence type="ECO:0000256" key="3">
    <source>
        <dbReference type="ARBA" id="ARBA00022475"/>
    </source>
</evidence>
<organism evidence="9 10">
    <name type="scientific">Neoroseomonas soli</name>
    <dbReference type="NCBI Taxonomy" id="1081025"/>
    <lineage>
        <taxon>Bacteria</taxon>
        <taxon>Pseudomonadati</taxon>
        <taxon>Pseudomonadota</taxon>
        <taxon>Alphaproteobacteria</taxon>
        <taxon>Acetobacterales</taxon>
        <taxon>Acetobacteraceae</taxon>
        <taxon>Neoroseomonas</taxon>
    </lineage>
</organism>
<evidence type="ECO:0000313" key="9">
    <source>
        <dbReference type="EMBL" id="MBR0673624.1"/>
    </source>
</evidence>
<feature type="transmembrane region" description="Helical" evidence="7">
    <location>
        <begin position="282"/>
        <end position="308"/>
    </location>
</feature>
<evidence type="ECO:0000256" key="1">
    <source>
        <dbReference type="ARBA" id="ARBA00004651"/>
    </source>
</evidence>
<evidence type="ECO:0000259" key="8">
    <source>
        <dbReference type="PROSITE" id="PS50928"/>
    </source>
</evidence>
<keyword evidence="3" id="KW-1003">Cell membrane</keyword>
<proteinExistence type="inferred from homology"/>
<dbReference type="Pfam" id="PF00528">
    <property type="entry name" value="BPD_transp_1"/>
    <property type="match status" value="1"/>
</dbReference>
<evidence type="ECO:0000256" key="5">
    <source>
        <dbReference type="ARBA" id="ARBA00022989"/>
    </source>
</evidence>
<dbReference type="GO" id="GO:0071916">
    <property type="term" value="F:dipeptide transmembrane transporter activity"/>
    <property type="evidence" value="ECO:0007669"/>
    <property type="project" value="TreeGrafter"/>
</dbReference>
<keyword evidence="6 7" id="KW-0472">Membrane</keyword>
<dbReference type="InterPro" id="IPR045621">
    <property type="entry name" value="BPD_transp_1_N"/>
</dbReference>
<name>A0A9X9X2J5_9PROT</name>
<feature type="transmembrane region" description="Helical" evidence="7">
    <location>
        <begin position="236"/>
        <end position="262"/>
    </location>
</feature>
<dbReference type="InterPro" id="IPR000515">
    <property type="entry name" value="MetI-like"/>
</dbReference>
<dbReference type="InterPro" id="IPR035906">
    <property type="entry name" value="MetI-like_sf"/>
</dbReference>
<dbReference type="EMBL" id="JAAEDM010000080">
    <property type="protein sequence ID" value="MBR0673624.1"/>
    <property type="molecule type" value="Genomic_DNA"/>
</dbReference>
<dbReference type="AlphaFoldDB" id="A0A9X9X2J5"/>
<accession>A0A9X9X2J5</accession>
<keyword evidence="10" id="KW-1185">Reference proteome</keyword>
<evidence type="ECO:0000256" key="4">
    <source>
        <dbReference type="ARBA" id="ARBA00022692"/>
    </source>
</evidence>
<reference evidence="9" key="1">
    <citation type="submission" date="2020-01" db="EMBL/GenBank/DDBJ databases">
        <authorList>
            <person name="Rat A."/>
        </authorList>
    </citation>
    <scope>NUCLEOTIDE SEQUENCE</scope>
    <source>
        <strain evidence="9">LMG 31231</strain>
    </source>
</reference>
<evidence type="ECO:0000256" key="6">
    <source>
        <dbReference type="ARBA" id="ARBA00023136"/>
    </source>
</evidence>
<keyword evidence="2 7" id="KW-0813">Transport</keyword>
<comment type="caution">
    <text evidence="9">The sequence shown here is derived from an EMBL/GenBank/DDBJ whole genome shotgun (WGS) entry which is preliminary data.</text>
</comment>
<feature type="transmembrane region" description="Helical" evidence="7">
    <location>
        <begin position="102"/>
        <end position="124"/>
    </location>
</feature>
<gene>
    <name evidence="9" type="ORF">GXW76_20800</name>
</gene>
<protein>
    <submittedName>
        <fullName evidence="9">ABC transporter permease</fullName>
    </submittedName>
</protein>
<dbReference type="RefSeq" id="WP_211864027.1">
    <property type="nucleotide sequence ID" value="NZ_JAAEDM010000080.1"/>
</dbReference>
<evidence type="ECO:0000313" key="10">
    <source>
        <dbReference type="Proteomes" id="UP001138751"/>
    </source>
</evidence>
<dbReference type="Gene3D" id="1.10.3720.10">
    <property type="entry name" value="MetI-like"/>
    <property type="match status" value="1"/>
</dbReference>
<sequence>MAGFLARRLGAAAIAALLSSLAVFLIMRAVPGDIVGQMLGQSGGDRAAEEALRAFFGLDRPLWSQFADWLGAVLRGDLGRSWYQGRPVGVMVWEAFLVTLELAVATLVLATLIGVPLGVVAGITQGSRLDRAIQSFNLVGLSAPVFWLGLMLLVGASAALDWSPPFAWSGPQEDLADNISILVLPVISLAVLQAAAYSQFVRGLMIEELGKDYIRAGRAKGLTPAELYFKHALSNVMIPLVTFMGLILVQILGGVVVIESLFSLPGLGRLILAGIQGRDYPVVQGALFFVVIIATTINLVVDLLYGLLDPRLKP</sequence>
<evidence type="ECO:0000256" key="2">
    <source>
        <dbReference type="ARBA" id="ARBA00022448"/>
    </source>
</evidence>
<comment type="similarity">
    <text evidence="7">Belongs to the binding-protein-dependent transport system permease family.</text>
</comment>
<evidence type="ECO:0000256" key="7">
    <source>
        <dbReference type="RuleBase" id="RU363032"/>
    </source>
</evidence>
<dbReference type="PROSITE" id="PS50928">
    <property type="entry name" value="ABC_TM1"/>
    <property type="match status" value="1"/>
</dbReference>
<feature type="transmembrane region" description="Helical" evidence="7">
    <location>
        <begin position="136"/>
        <end position="159"/>
    </location>
</feature>
<keyword evidence="5 7" id="KW-1133">Transmembrane helix</keyword>
<comment type="subcellular location">
    <subcellularLocation>
        <location evidence="1 7">Cell membrane</location>
        <topology evidence="1 7">Multi-pass membrane protein</topology>
    </subcellularLocation>
</comment>
<dbReference type="Pfam" id="PF19300">
    <property type="entry name" value="BPD_transp_1_N"/>
    <property type="match status" value="1"/>
</dbReference>
<dbReference type="Proteomes" id="UP001138751">
    <property type="component" value="Unassembled WGS sequence"/>
</dbReference>
<dbReference type="GO" id="GO:0005886">
    <property type="term" value="C:plasma membrane"/>
    <property type="evidence" value="ECO:0007669"/>
    <property type="project" value="UniProtKB-SubCell"/>
</dbReference>
<dbReference type="PANTHER" id="PTHR43163">
    <property type="entry name" value="DIPEPTIDE TRANSPORT SYSTEM PERMEASE PROTEIN DPPB-RELATED"/>
    <property type="match status" value="1"/>
</dbReference>
<feature type="transmembrane region" description="Helical" evidence="7">
    <location>
        <begin position="179"/>
        <end position="197"/>
    </location>
</feature>